<feature type="chain" id="PRO_5046961471" description="Cell envelope biogenesis protein TolA" evidence="1">
    <location>
        <begin position="20"/>
        <end position="67"/>
    </location>
</feature>
<organism evidence="2 3">
    <name type="scientific">Massilia antarctica</name>
    <dbReference type="NCBI Taxonomy" id="2765360"/>
    <lineage>
        <taxon>Bacteria</taxon>
        <taxon>Pseudomonadati</taxon>
        <taxon>Pseudomonadota</taxon>
        <taxon>Betaproteobacteria</taxon>
        <taxon>Burkholderiales</taxon>
        <taxon>Oxalobacteraceae</taxon>
        <taxon>Telluria group</taxon>
        <taxon>Massilia</taxon>
    </lineage>
</organism>
<sequence>MKKVIATLTVGLFASAAFAQSPAPAPAPATPVAKAEVKVDTKAAVKAPAQDIKTATEAAKPAPQASK</sequence>
<dbReference type="EMBL" id="CP065053">
    <property type="protein sequence ID" value="QPI53558.1"/>
    <property type="molecule type" value="Genomic_DNA"/>
</dbReference>
<dbReference type="RefSeq" id="WP_206092945.1">
    <property type="nucleotide sequence ID" value="NZ_CP065053.1"/>
</dbReference>
<reference evidence="2 3" key="1">
    <citation type="submission" date="2020-11" db="EMBL/GenBank/DDBJ databases">
        <authorList>
            <person name="Sun Q."/>
        </authorList>
    </citation>
    <scope>NUCLEOTIDE SEQUENCE [LARGE SCALE GENOMIC DNA]</scope>
    <source>
        <strain evidence="2 3">P8398</strain>
    </source>
</reference>
<gene>
    <name evidence="2" type="ORF">IV454_12070</name>
</gene>
<accession>A0AA48WJS4</accession>
<evidence type="ECO:0008006" key="4">
    <source>
        <dbReference type="Google" id="ProtNLM"/>
    </source>
</evidence>
<feature type="signal peptide" evidence="1">
    <location>
        <begin position="1"/>
        <end position="19"/>
    </location>
</feature>
<evidence type="ECO:0000313" key="3">
    <source>
        <dbReference type="Proteomes" id="UP000662888"/>
    </source>
</evidence>
<proteinExistence type="predicted"/>
<keyword evidence="1" id="KW-0732">Signal</keyword>
<keyword evidence="3" id="KW-1185">Reference proteome</keyword>
<dbReference type="Proteomes" id="UP000662888">
    <property type="component" value="Chromosome"/>
</dbReference>
<name>A0AA48WJS4_9BURK</name>
<evidence type="ECO:0000256" key="1">
    <source>
        <dbReference type="SAM" id="SignalP"/>
    </source>
</evidence>
<protein>
    <recommendedName>
        <fullName evidence="4">Cell envelope biogenesis protein TolA</fullName>
    </recommendedName>
</protein>
<evidence type="ECO:0000313" key="2">
    <source>
        <dbReference type="EMBL" id="QPI53558.1"/>
    </source>
</evidence>